<accession>A0AB34ITX2</accession>
<evidence type="ECO:0000256" key="5">
    <source>
        <dbReference type="RuleBase" id="RU368024"/>
    </source>
</evidence>
<dbReference type="InterPro" id="IPR001375">
    <property type="entry name" value="Peptidase_S9_cat"/>
</dbReference>
<dbReference type="SUPFAM" id="SSF50993">
    <property type="entry name" value="Peptidase/esterase 'gauge' domain"/>
    <property type="match status" value="1"/>
</dbReference>
<gene>
    <name evidence="9" type="ORF">AB1Y20_008671</name>
</gene>
<protein>
    <recommendedName>
        <fullName evidence="5">Prolyl endopeptidase</fullName>
        <ecNumber evidence="5">3.4.21.-</ecNumber>
    </recommendedName>
</protein>
<dbReference type="Gene3D" id="2.130.10.120">
    <property type="entry name" value="Prolyl oligopeptidase, N-terminal domain"/>
    <property type="match status" value="1"/>
</dbReference>
<dbReference type="InterPro" id="IPR029058">
    <property type="entry name" value="AB_hydrolase_fold"/>
</dbReference>
<dbReference type="PANTHER" id="PTHR42881:SF13">
    <property type="entry name" value="PROLYL ENDOPEPTIDASE"/>
    <property type="match status" value="1"/>
</dbReference>
<keyword evidence="6" id="KW-1133">Transmembrane helix</keyword>
<dbReference type="InterPro" id="IPR051167">
    <property type="entry name" value="Prolyl_oligopep/macrocyclase"/>
</dbReference>
<evidence type="ECO:0000259" key="8">
    <source>
        <dbReference type="Pfam" id="PF02897"/>
    </source>
</evidence>
<evidence type="ECO:0000313" key="9">
    <source>
        <dbReference type="EMBL" id="KAL1504903.1"/>
    </source>
</evidence>
<evidence type="ECO:0000256" key="2">
    <source>
        <dbReference type="ARBA" id="ARBA00022670"/>
    </source>
</evidence>
<sequence length="776" mass="86008">MAAISAGVTLAALSPSNPAFSSLRRRLATLCGANDPSLPSRAQPDDDPRVWLEEVEGEESLRWVRQRNAHAIDSLGQPSSLPVYTRILDILDSKEKIPYVGRVLNGLYYNFWQDERHVKGIWRRCSLDEYRKPSPAWETVLDLDALGKAEGVSWVWGGSTILDEGPHVPKERAMIRLSRGGSDATVARELDLNSKKFIPPADGGFEVPEAKTRFCYKDRDTLLIGGVFGEEHMTDSGYPRSGFEWKRGTPLSEAKLVYEGEKSDVAVDAYTYLDREVRYTIHRRAITFYTSEVLHQMPDGSFRRVAVQPDAEVDTFADQLLITLRSDWLGFEAGSLLATPALRFMEAAGDEARRALLTPLFTPSPTASLERRAESRHFLILAVLENVVARLRFWRYDKGAWLLKHTYKGEGLQAVSASGVNPELSDEIWITASGYTQPTSYSLAHASTPDKQELLKALPTFYDASGLHTEQLFATSEDGTKVPYFLVAPAAMRRDGSTPTLLYGYGGFEISLTPGYIATQGVGWLEKGYAYVQANIRGGGEFGPKWHQAALKEKRSKAYEDFEAVARDLVARGITSPSRLAVQGGSNGGLLTGNMFVRSPHLFGAILCQVPLLDMRRYHKLLAGASWMGEYGNPETDWGFLQQYSPYHNVAPAVKYPPILFTTSTRDDRVHPGHARKMVRKLVDLGIRSLYYENIEGGHGGAADNKQRAFMTTLAYTFLEQTVGKGSLGGWQAGTTPLKPRGLRALLESRKLPFWAITLTGAAAILGLAFVKQSRL</sequence>
<dbReference type="EC" id="3.4.21.-" evidence="5"/>
<reference evidence="9 10" key="1">
    <citation type="journal article" date="2024" name="Science">
        <title>Giant polyketide synthase enzymes in the biosynthesis of giant marine polyether toxins.</title>
        <authorList>
            <person name="Fallon T.R."/>
            <person name="Shende V.V."/>
            <person name="Wierzbicki I.H."/>
            <person name="Pendleton A.L."/>
            <person name="Watervoot N.F."/>
            <person name="Auber R.P."/>
            <person name="Gonzalez D.J."/>
            <person name="Wisecaver J.H."/>
            <person name="Moore B.S."/>
        </authorList>
    </citation>
    <scope>NUCLEOTIDE SEQUENCE [LARGE SCALE GENOMIC DNA]</scope>
    <source>
        <strain evidence="9 10">12B1</strain>
    </source>
</reference>
<keyword evidence="2 5" id="KW-0645">Protease</keyword>
<evidence type="ECO:0000256" key="6">
    <source>
        <dbReference type="SAM" id="Phobius"/>
    </source>
</evidence>
<dbReference type="InterPro" id="IPR023302">
    <property type="entry name" value="Pept_S9A_N"/>
</dbReference>
<dbReference type="GO" id="GO:0005829">
    <property type="term" value="C:cytosol"/>
    <property type="evidence" value="ECO:0007669"/>
    <property type="project" value="TreeGrafter"/>
</dbReference>
<dbReference type="AlphaFoldDB" id="A0AB34ITX2"/>
<dbReference type="EMBL" id="JBGBPQ010000019">
    <property type="protein sequence ID" value="KAL1504903.1"/>
    <property type="molecule type" value="Genomic_DNA"/>
</dbReference>
<dbReference type="Proteomes" id="UP001515480">
    <property type="component" value="Unassembled WGS sequence"/>
</dbReference>
<keyword evidence="6" id="KW-0472">Membrane</keyword>
<dbReference type="InterPro" id="IPR002470">
    <property type="entry name" value="Peptidase_S9A"/>
</dbReference>
<feature type="domain" description="Peptidase S9 prolyl oligopeptidase catalytic" evidence="7">
    <location>
        <begin position="524"/>
        <end position="725"/>
    </location>
</feature>
<evidence type="ECO:0000256" key="1">
    <source>
        <dbReference type="ARBA" id="ARBA00005228"/>
    </source>
</evidence>
<name>A0AB34ITX2_PRYPA</name>
<keyword evidence="3 5" id="KW-0378">Hydrolase</keyword>
<dbReference type="GO" id="GO:0004252">
    <property type="term" value="F:serine-type endopeptidase activity"/>
    <property type="evidence" value="ECO:0007669"/>
    <property type="project" value="UniProtKB-UniRule"/>
</dbReference>
<proteinExistence type="inferred from homology"/>
<keyword evidence="4 5" id="KW-0720">Serine protease</keyword>
<evidence type="ECO:0000256" key="4">
    <source>
        <dbReference type="ARBA" id="ARBA00022825"/>
    </source>
</evidence>
<feature type="transmembrane region" description="Helical" evidence="6">
    <location>
        <begin position="752"/>
        <end position="771"/>
    </location>
</feature>
<evidence type="ECO:0000313" key="10">
    <source>
        <dbReference type="Proteomes" id="UP001515480"/>
    </source>
</evidence>
<dbReference type="Gene3D" id="3.40.50.1820">
    <property type="entry name" value="alpha/beta hydrolase"/>
    <property type="match status" value="1"/>
</dbReference>
<dbReference type="PRINTS" id="PR00862">
    <property type="entry name" value="PROLIGOPTASE"/>
</dbReference>
<feature type="domain" description="Peptidase S9A N-terminal" evidence="8">
    <location>
        <begin position="47"/>
        <end position="441"/>
    </location>
</feature>
<dbReference type="SUPFAM" id="SSF53474">
    <property type="entry name" value="alpha/beta-Hydrolases"/>
    <property type="match status" value="1"/>
</dbReference>
<comment type="similarity">
    <text evidence="1 5">Belongs to the peptidase S9A family.</text>
</comment>
<dbReference type="GO" id="GO:0006508">
    <property type="term" value="P:proteolysis"/>
    <property type="evidence" value="ECO:0007669"/>
    <property type="project" value="UniProtKB-KW"/>
</dbReference>
<evidence type="ECO:0000256" key="3">
    <source>
        <dbReference type="ARBA" id="ARBA00022801"/>
    </source>
</evidence>
<dbReference type="GO" id="GO:0070012">
    <property type="term" value="F:oligopeptidase activity"/>
    <property type="evidence" value="ECO:0007669"/>
    <property type="project" value="TreeGrafter"/>
</dbReference>
<evidence type="ECO:0000259" key="7">
    <source>
        <dbReference type="Pfam" id="PF00326"/>
    </source>
</evidence>
<keyword evidence="6" id="KW-0812">Transmembrane</keyword>
<comment type="caution">
    <text evidence="9">The sequence shown here is derived from an EMBL/GenBank/DDBJ whole genome shotgun (WGS) entry which is preliminary data.</text>
</comment>
<dbReference type="Pfam" id="PF02897">
    <property type="entry name" value="Peptidase_S9_N"/>
    <property type="match status" value="1"/>
</dbReference>
<keyword evidence="10" id="KW-1185">Reference proteome</keyword>
<dbReference type="PANTHER" id="PTHR42881">
    <property type="entry name" value="PROLYL ENDOPEPTIDASE"/>
    <property type="match status" value="1"/>
</dbReference>
<organism evidence="9 10">
    <name type="scientific">Prymnesium parvum</name>
    <name type="common">Toxic golden alga</name>
    <dbReference type="NCBI Taxonomy" id="97485"/>
    <lineage>
        <taxon>Eukaryota</taxon>
        <taxon>Haptista</taxon>
        <taxon>Haptophyta</taxon>
        <taxon>Prymnesiophyceae</taxon>
        <taxon>Prymnesiales</taxon>
        <taxon>Prymnesiaceae</taxon>
        <taxon>Prymnesium</taxon>
    </lineage>
</organism>
<dbReference type="Pfam" id="PF00326">
    <property type="entry name" value="Peptidase_S9"/>
    <property type="match status" value="1"/>
</dbReference>